<evidence type="ECO:0000256" key="1">
    <source>
        <dbReference type="ARBA" id="ARBA00004651"/>
    </source>
</evidence>
<feature type="transmembrane region" description="Helical" evidence="9">
    <location>
        <begin position="48"/>
        <end position="76"/>
    </location>
</feature>
<comment type="caution">
    <text evidence="10">The sequence shown here is derived from an EMBL/GenBank/DDBJ whole genome shotgun (WGS) entry which is preliminary data.</text>
</comment>
<dbReference type="PANTHER" id="PTHR11795">
    <property type="entry name" value="BRANCHED-CHAIN AMINO ACID TRANSPORT SYSTEM PERMEASE PROTEIN LIVH"/>
    <property type="match status" value="1"/>
</dbReference>
<reference evidence="10 11" key="1">
    <citation type="submission" date="2019-03" db="EMBL/GenBank/DDBJ databases">
        <title>Genomic Encyclopedia of Archaeal and Bacterial Type Strains, Phase II (KMG-II): from individual species to whole genera.</title>
        <authorList>
            <person name="Goeker M."/>
        </authorList>
    </citation>
    <scope>NUCLEOTIDE SEQUENCE [LARGE SCALE GENOMIC DNA]</scope>
    <source>
        <strain evidence="10 11">DSM 45499</strain>
    </source>
</reference>
<dbReference type="InterPro" id="IPR001851">
    <property type="entry name" value="ABC_transp_permease"/>
</dbReference>
<comment type="subcellular location">
    <subcellularLocation>
        <location evidence="1">Cell membrane</location>
        <topology evidence="1">Multi-pass membrane protein</topology>
    </subcellularLocation>
</comment>
<evidence type="ECO:0000256" key="3">
    <source>
        <dbReference type="ARBA" id="ARBA00022475"/>
    </source>
</evidence>
<dbReference type="Pfam" id="PF02653">
    <property type="entry name" value="BPD_transp_2"/>
    <property type="match status" value="1"/>
</dbReference>
<evidence type="ECO:0000313" key="10">
    <source>
        <dbReference type="EMBL" id="TDV56517.1"/>
    </source>
</evidence>
<dbReference type="OrthoDB" id="3572933at2"/>
<name>A0A4R7W4G0_9PSEU</name>
<dbReference type="Proteomes" id="UP000294927">
    <property type="component" value="Unassembled WGS sequence"/>
</dbReference>
<evidence type="ECO:0000256" key="5">
    <source>
        <dbReference type="ARBA" id="ARBA00022970"/>
    </source>
</evidence>
<dbReference type="InterPro" id="IPR052157">
    <property type="entry name" value="BCAA_transport_permease"/>
</dbReference>
<feature type="transmembrane region" description="Helical" evidence="9">
    <location>
        <begin position="256"/>
        <end position="279"/>
    </location>
</feature>
<feature type="transmembrane region" description="Helical" evidence="9">
    <location>
        <begin position="136"/>
        <end position="158"/>
    </location>
</feature>
<feature type="transmembrane region" description="Helical" evidence="9">
    <location>
        <begin position="7"/>
        <end position="28"/>
    </location>
</feature>
<evidence type="ECO:0000256" key="2">
    <source>
        <dbReference type="ARBA" id="ARBA00022448"/>
    </source>
</evidence>
<keyword evidence="6 9" id="KW-1133">Transmembrane helix</keyword>
<feature type="transmembrane region" description="Helical" evidence="9">
    <location>
        <begin position="220"/>
        <end position="249"/>
    </location>
</feature>
<feature type="transmembrane region" description="Helical" evidence="9">
    <location>
        <begin position="187"/>
        <end position="208"/>
    </location>
</feature>
<evidence type="ECO:0000256" key="8">
    <source>
        <dbReference type="ARBA" id="ARBA00037998"/>
    </source>
</evidence>
<dbReference type="RefSeq" id="WP_133901748.1">
    <property type="nucleotide sequence ID" value="NZ_SOCP01000002.1"/>
</dbReference>
<keyword evidence="7 9" id="KW-0472">Membrane</keyword>
<gene>
    <name evidence="10" type="ORF">CLV71_102584</name>
</gene>
<evidence type="ECO:0000256" key="9">
    <source>
        <dbReference type="SAM" id="Phobius"/>
    </source>
</evidence>
<dbReference type="EMBL" id="SOCP01000002">
    <property type="protein sequence ID" value="TDV56517.1"/>
    <property type="molecule type" value="Genomic_DNA"/>
</dbReference>
<dbReference type="GO" id="GO:0022857">
    <property type="term" value="F:transmembrane transporter activity"/>
    <property type="evidence" value="ECO:0007669"/>
    <property type="project" value="InterPro"/>
</dbReference>
<keyword evidence="4 9" id="KW-0812">Transmembrane</keyword>
<keyword evidence="3" id="KW-1003">Cell membrane</keyword>
<evidence type="ECO:0000313" key="11">
    <source>
        <dbReference type="Proteomes" id="UP000294927"/>
    </source>
</evidence>
<dbReference type="PANTHER" id="PTHR11795:SF451">
    <property type="entry name" value="ABC TRANSPORTER PERMEASE PROTEIN"/>
    <property type="match status" value="1"/>
</dbReference>
<dbReference type="AlphaFoldDB" id="A0A4R7W4G0"/>
<feature type="transmembrane region" description="Helical" evidence="9">
    <location>
        <begin position="97"/>
        <end position="116"/>
    </location>
</feature>
<sequence>MQQLIQTLLDGAASGLIYGSLALALVLIHRATKIPNFAQGEMAMLATFIAWQLMSVGLPWGVAVAITVVCCLVGGYGLQRGLIRWVERSPHLTQTMVTLGLFMVINAAVGLIWGNLAKTVESPLPSGPIRIAGVVTSWQVVGMFGAVAILLILLFLLFNRSRLGLRLRAAAQNPDSARLAGIDVGRAYGIGWGLSAVIGGVVGVMIAPQTGLEPNFMFPVLLYAFAAATVGGFDSPVGAVVGGLLVGVIEAVTATYVDFIGTELSLTVALVVIVVVLIVRPHGLFGKKEVARV</sequence>
<keyword evidence="2" id="KW-0813">Transport</keyword>
<dbReference type="GO" id="GO:0006865">
    <property type="term" value="P:amino acid transport"/>
    <property type="evidence" value="ECO:0007669"/>
    <property type="project" value="UniProtKB-KW"/>
</dbReference>
<evidence type="ECO:0000256" key="6">
    <source>
        <dbReference type="ARBA" id="ARBA00022989"/>
    </source>
</evidence>
<accession>A0A4R7W4G0</accession>
<keyword evidence="5" id="KW-0029">Amino-acid transport</keyword>
<proteinExistence type="inferred from homology"/>
<dbReference type="GO" id="GO:0005886">
    <property type="term" value="C:plasma membrane"/>
    <property type="evidence" value="ECO:0007669"/>
    <property type="project" value="UniProtKB-SubCell"/>
</dbReference>
<keyword evidence="11" id="KW-1185">Reference proteome</keyword>
<organism evidence="10 11">
    <name type="scientific">Actinophytocola oryzae</name>
    <dbReference type="NCBI Taxonomy" id="502181"/>
    <lineage>
        <taxon>Bacteria</taxon>
        <taxon>Bacillati</taxon>
        <taxon>Actinomycetota</taxon>
        <taxon>Actinomycetes</taxon>
        <taxon>Pseudonocardiales</taxon>
        <taxon>Pseudonocardiaceae</taxon>
    </lineage>
</organism>
<evidence type="ECO:0000256" key="7">
    <source>
        <dbReference type="ARBA" id="ARBA00023136"/>
    </source>
</evidence>
<dbReference type="CDD" id="cd06582">
    <property type="entry name" value="TM_PBP1_LivH_like"/>
    <property type="match status" value="1"/>
</dbReference>
<comment type="similarity">
    <text evidence="8">Belongs to the binding-protein-dependent transport system permease family. LivHM subfamily.</text>
</comment>
<evidence type="ECO:0000256" key="4">
    <source>
        <dbReference type="ARBA" id="ARBA00022692"/>
    </source>
</evidence>
<protein>
    <submittedName>
        <fullName evidence="10">Amino acid/amide ABC transporter membrane protein 1 (HAAT family)</fullName>
    </submittedName>
</protein>